<dbReference type="AlphaFoldDB" id="A0A8J6LP23"/>
<dbReference type="InterPro" id="IPR001611">
    <property type="entry name" value="Leu-rich_rpt"/>
</dbReference>
<sequence length="434" mass="49513">MHHARKLKRLNLGGNSLTEVPQKALSILDTLKKLEMQENRLTEIREGDFEGLRNLDSLGLAHNKLRQVPSRVFSHLTLLNSLELDGNNIDTIDPEAFAGLEENLQYLRLGDNNIHTIPTEALKRLHRLRHLDLRSNNISYIAEDAFIGFGDSITFLNLQKNLDSLYPVNACLRLLCRRQRRHKAERNAKMLRDGSRKLGFEGGAAEAFQRLFSHDDWKIRDGYGLVRMGAEGRWSAAPGFEPGTFRVQSDALSAWPRRSVTVRSSTFPFIYFVSALGKICSATQMPILKGSRGLSVLHGIRTLTGLTFENLNSLETLNLQNNKLMHVAEDVMEPILDTLRVVDIMDNPLLCNCELQWYKNWLRTLKDKDDEMMQKKRTVCMMQQEHREYSLQNLPLEKMNCVIKSYDNSHSGSNRFGCVAPVAMSLWACAVRFV</sequence>
<keyword evidence="1" id="KW-0433">Leucine-rich repeat</keyword>
<organism evidence="4 5">
    <name type="scientific">Tenebrio molitor</name>
    <name type="common">Yellow mealworm beetle</name>
    <dbReference type="NCBI Taxonomy" id="7067"/>
    <lineage>
        <taxon>Eukaryota</taxon>
        <taxon>Metazoa</taxon>
        <taxon>Ecdysozoa</taxon>
        <taxon>Arthropoda</taxon>
        <taxon>Hexapoda</taxon>
        <taxon>Insecta</taxon>
        <taxon>Pterygota</taxon>
        <taxon>Neoptera</taxon>
        <taxon>Endopterygota</taxon>
        <taxon>Coleoptera</taxon>
        <taxon>Polyphaga</taxon>
        <taxon>Cucujiformia</taxon>
        <taxon>Tenebrionidae</taxon>
        <taxon>Tenebrio</taxon>
    </lineage>
</organism>
<dbReference type="InterPro" id="IPR032675">
    <property type="entry name" value="LRR_dom_sf"/>
</dbReference>
<proteinExistence type="predicted"/>
<dbReference type="Pfam" id="PF13855">
    <property type="entry name" value="LRR_8"/>
    <property type="match status" value="2"/>
</dbReference>
<dbReference type="GO" id="GO:0005886">
    <property type="term" value="C:plasma membrane"/>
    <property type="evidence" value="ECO:0007669"/>
    <property type="project" value="TreeGrafter"/>
</dbReference>
<keyword evidence="2" id="KW-0732">Signal</keyword>
<gene>
    <name evidence="4" type="ORF">GEV33_002855</name>
</gene>
<dbReference type="PROSITE" id="PS51450">
    <property type="entry name" value="LRR"/>
    <property type="match status" value="2"/>
</dbReference>
<reference evidence="4" key="1">
    <citation type="journal article" date="2020" name="J Insects Food Feed">
        <title>The yellow mealworm (Tenebrio molitor) genome: a resource for the emerging insects as food and feed industry.</title>
        <authorList>
            <person name="Eriksson T."/>
            <person name="Andere A."/>
            <person name="Kelstrup H."/>
            <person name="Emery V."/>
            <person name="Picard C."/>
        </authorList>
    </citation>
    <scope>NUCLEOTIDE SEQUENCE</scope>
    <source>
        <strain evidence="4">Stoneville</strain>
        <tissue evidence="4">Whole head</tissue>
    </source>
</reference>
<evidence type="ECO:0000256" key="2">
    <source>
        <dbReference type="ARBA" id="ARBA00022729"/>
    </source>
</evidence>
<dbReference type="Gene3D" id="3.80.10.10">
    <property type="entry name" value="Ribonuclease Inhibitor"/>
    <property type="match status" value="3"/>
</dbReference>
<evidence type="ECO:0000256" key="1">
    <source>
        <dbReference type="ARBA" id="ARBA00022614"/>
    </source>
</evidence>
<dbReference type="Proteomes" id="UP000719412">
    <property type="component" value="Unassembled WGS sequence"/>
</dbReference>
<dbReference type="PANTHER" id="PTHR24369">
    <property type="entry name" value="ANTIGEN BSP, PUTATIVE-RELATED"/>
    <property type="match status" value="1"/>
</dbReference>
<dbReference type="SUPFAM" id="SSF52058">
    <property type="entry name" value="L domain-like"/>
    <property type="match status" value="1"/>
</dbReference>
<evidence type="ECO:0000313" key="5">
    <source>
        <dbReference type="Proteomes" id="UP000719412"/>
    </source>
</evidence>
<keyword evidence="5" id="KW-1185">Reference proteome</keyword>
<dbReference type="SMART" id="SM00369">
    <property type="entry name" value="LRR_TYP"/>
    <property type="match status" value="7"/>
</dbReference>
<evidence type="ECO:0000256" key="3">
    <source>
        <dbReference type="ARBA" id="ARBA00022737"/>
    </source>
</evidence>
<dbReference type="InterPro" id="IPR003591">
    <property type="entry name" value="Leu-rich_rpt_typical-subtyp"/>
</dbReference>
<dbReference type="Pfam" id="PF00560">
    <property type="entry name" value="LRR_1"/>
    <property type="match status" value="1"/>
</dbReference>
<accession>A0A8J6LP23</accession>
<dbReference type="EMBL" id="JABDTM020013248">
    <property type="protein sequence ID" value="KAH0819936.1"/>
    <property type="molecule type" value="Genomic_DNA"/>
</dbReference>
<name>A0A8J6LP23_TENMO</name>
<dbReference type="PANTHER" id="PTHR24369:SF210">
    <property type="entry name" value="CHAOPTIN-RELATED"/>
    <property type="match status" value="1"/>
</dbReference>
<keyword evidence="3" id="KW-0677">Repeat</keyword>
<dbReference type="InterPro" id="IPR050541">
    <property type="entry name" value="LRR_TM_domain-containing"/>
</dbReference>
<evidence type="ECO:0000313" key="4">
    <source>
        <dbReference type="EMBL" id="KAH0819936.1"/>
    </source>
</evidence>
<protein>
    <submittedName>
        <fullName evidence="4">Uncharacterized protein</fullName>
    </submittedName>
</protein>
<comment type="caution">
    <text evidence="4">The sequence shown here is derived from an EMBL/GenBank/DDBJ whole genome shotgun (WGS) entry which is preliminary data.</text>
</comment>
<reference evidence="4" key="2">
    <citation type="submission" date="2021-08" db="EMBL/GenBank/DDBJ databases">
        <authorList>
            <person name="Eriksson T."/>
        </authorList>
    </citation>
    <scope>NUCLEOTIDE SEQUENCE</scope>
    <source>
        <strain evidence="4">Stoneville</strain>
        <tissue evidence="4">Whole head</tissue>
    </source>
</reference>